<dbReference type="Proteomes" id="UP000660380">
    <property type="component" value="Unassembled WGS sequence"/>
</dbReference>
<protein>
    <submittedName>
        <fullName evidence="2">Bifunctional DNA primase/polymerase</fullName>
    </submittedName>
</protein>
<gene>
    <name evidence="2" type="ORF">H6G81_15630</name>
</gene>
<dbReference type="Pfam" id="PF09250">
    <property type="entry name" value="Prim-Pol"/>
    <property type="match status" value="1"/>
</dbReference>
<reference evidence="2 3" key="1">
    <citation type="journal article" date="2020" name="ISME J.">
        <title>Comparative genomics reveals insights into cyanobacterial evolution and habitat adaptation.</title>
        <authorList>
            <person name="Chen M.Y."/>
            <person name="Teng W.K."/>
            <person name="Zhao L."/>
            <person name="Hu C.X."/>
            <person name="Zhou Y.K."/>
            <person name="Han B.P."/>
            <person name="Song L.R."/>
            <person name="Shu W.S."/>
        </authorList>
    </citation>
    <scope>NUCLEOTIDE SEQUENCE [LARGE SCALE GENOMIC DNA]</scope>
    <source>
        <strain evidence="2 3">FACHB-248</strain>
    </source>
</reference>
<dbReference type="InterPro" id="IPR014819">
    <property type="entry name" value="PriCT_2"/>
</dbReference>
<name>A0ABR8GRP3_9CYAN</name>
<comment type="caution">
    <text evidence="2">The sequence shown here is derived from an EMBL/GenBank/DDBJ whole genome shotgun (WGS) entry which is preliminary data.</text>
</comment>
<proteinExistence type="predicted"/>
<evidence type="ECO:0000313" key="3">
    <source>
        <dbReference type="Proteomes" id="UP000660380"/>
    </source>
</evidence>
<feature type="domain" description="DNA primase/polymerase bifunctional N-terminal" evidence="1">
    <location>
        <begin position="7"/>
        <end position="172"/>
    </location>
</feature>
<evidence type="ECO:0000313" key="2">
    <source>
        <dbReference type="EMBL" id="MBD2605911.1"/>
    </source>
</evidence>
<sequence length="289" mass="32671">MQQFYKELSLLPSDWKLVPVSGKQPLGGKGWNKRPYTPGQLIQWLANGHHCTGFALLTGTAIESGRNYLLALDQDGAAAAEVLLVLAQKNPLPDTVTFTSGRPGRCQRLFKVSADIAPSLHSRKLDKGLELRFKGLMSVLPPSIHPITHKPYRWLKNCSPNERAIAFAPDWLIQLMVKKQPKSRVPVKVCRHPHATQTAGQAMYRHIAMLLSRLHPHRADDYHDWIRVGMALYSYSSALLPLWSDWSRQSNKYKPGECAYKWSTFNPTRISISTLYYLAEVDSPMRNTA</sequence>
<dbReference type="Pfam" id="PF08707">
    <property type="entry name" value="PriCT_2"/>
    <property type="match status" value="1"/>
</dbReference>
<dbReference type="InterPro" id="IPR015330">
    <property type="entry name" value="DNA_primase/pol_bifunc_N"/>
</dbReference>
<organism evidence="2 3">
    <name type="scientific">Scytonema hofmannii FACHB-248</name>
    <dbReference type="NCBI Taxonomy" id="1842502"/>
    <lineage>
        <taxon>Bacteria</taxon>
        <taxon>Bacillati</taxon>
        <taxon>Cyanobacteriota</taxon>
        <taxon>Cyanophyceae</taxon>
        <taxon>Nostocales</taxon>
        <taxon>Scytonemataceae</taxon>
        <taxon>Scytonema</taxon>
    </lineage>
</organism>
<accession>A0ABR8GRP3</accession>
<dbReference type="SMART" id="SM00943">
    <property type="entry name" value="Prim-Pol"/>
    <property type="match status" value="1"/>
</dbReference>
<evidence type="ECO:0000259" key="1">
    <source>
        <dbReference type="SMART" id="SM00943"/>
    </source>
</evidence>
<dbReference type="EMBL" id="JACJTA010000031">
    <property type="protein sequence ID" value="MBD2605911.1"/>
    <property type="molecule type" value="Genomic_DNA"/>
</dbReference>
<dbReference type="RefSeq" id="WP_038295729.1">
    <property type="nucleotide sequence ID" value="NZ_JACJTA010000031.1"/>
</dbReference>
<keyword evidence="3" id="KW-1185">Reference proteome</keyword>